<accession>A0A5P0YTL7</accession>
<feature type="non-terminal residue" evidence="3">
    <location>
        <position position="137"/>
    </location>
</feature>
<dbReference type="Proteomes" id="UP000320857">
    <property type="component" value="Unassembled WGS sequence"/>
</dbReference>
<protein>
    <submittedName>
        <fullName evidence="3">Uncharacterized protein</fullName>
    </submittedName>
</protein>
<evidence type="ECO:0000256" key="2">
    <source>
        <dbReference type="SAM" id="Phobius"/>
    </source>
</evidence>
<feature type="transmembrane region" description="Helical" evidence="2">
    <location>
        <begin position="86"/>
        <end position="109"/>
    </location>
</feature>
<feature type="compositionally biased region" description="Low complexity" evidence="1">
    <location>
        <begin position="26"/>
        <end position="43"/>
    </location>
</feature>
<comment type="caution">
    <text evidence="3">The sequence shown here is derived from an EMBL/GenBank/DDBJ whole genome shotgun (WGS) entry which is preliminary data.</text>
</comment>
<sequence>MAITGRGIRGRSKAAALRAAARAAAAFRPPGTTGQAPAASTPAAGPPRPVRHPATGGAGTVAGALSAARTAAGRLIRPDGHGRGPLAAFGALAAADLLVAVIVLGYAFPRVDIDFNPATVAYLTASVAGGALIEASI</sequence>
<gene>
    <name evidence="3" type="ORF">FNX44_017595</name>
</gene>
<reference evidence="3 4" key="1">
    <citation type="submission" date="2019-10" db="EMBL/GenBank/DDBJ databases">
        <title>Streptomyces sp. nov., a novel actinobacterium isolated from alkaline environment.</title>
        <authorList>
            <person name="Golinska P."/>
        </authorList>
    </citation>
    <scope>NUCLEOTIDE SEQUENCE [LARGE SCALE GENOMIC DNA]</scope>
    <source>
        <strain evidence="3 4">OF1</strain>
    </source>
</reference>
<keyword evidence="2" id="KW-1133">Transmembrane helix</keyword>
<keyword evidence="2" id="KW-0812">Transmembrane</keyword>
<organism evidence="3 4">
    <name type="scientific">Streptomyces alkaliterrae</name>
    <dbReference type="NCBI Taxonomy" id="2213162"/>
    <lineage>
        <taxon>Bacteria</taxon>
        <taxon>Bacillati</taxon>
        <taxon>Actinomycetota</taxon>
        <taxon>Actinomycetes</taxon>
        <taxon>Kitasatosporales</taxon>
        <taxon>Streptomycetaceae</taxon>
        <taxon>Streptomyces</taxon>
    </lineage>
</organism>
<dbReference type="EMBL" id="VJYK02000189">
    <property type="protein sequence ID" value="MQS03654.1"/>
    <property type="molecule type" value="Genomic_DNA"/>
</dbReference>
<proteinExistence type="predicted"/>
<evidence type="ECO:0000313" key="4">
    <source>
        <dbReference type="Proteomes" id="UP000320857"/>
    </source>
</evidence>
<name>A0A5P0YTL7_9ACTN</name>
<evidence type="ECO:0000256" key="1">
    <source>
        <dbReference type="SAM" id="MobiDB-lite"/>
    </source>
</evidence>
<feature type="region of interest" description="Disordered" evidence="1">
    <location>
        <begin position="26"/>
        <end position="60"/>
    </location>
</feature>
<keyword evidence="2" id="KW-0472">Membrane</keyword>
<evidence type="ECO:0000313" key="3">
    <source>
        <dbReference type="EMBL" id="MQS03654.1"/>
    </source>
</evidence>
<keyword evidence="4" id="KW-1185">Reference proteome</keyword>
<dbReference type="AlphaFoldDB" id="A0A5P0YTL7"/>